<dbReference type="STRING" id="436010.A0A165Z749"/>
<dbReference type="EMBL" id="KV417683">
    <property type="protein sequence ID" value="KZP10291.1"/>
    <property type="molecule type" value="Genomic_DNA"/>
</dbReference>
<dbReference type="Pfam" id="PF07367">
    <property type="entry name" value="FB_lectin"/>
    <property type="match status" value="1"/>
</dbReference>
<keyword evidence="2" id="KW-1185">Reference proteome</keyword>
<reference evidence="1 2" key="1">
    <citation type="journal article" date="2016" name="Mol. Biol. Evol.">
        <title>Comparative Genomics of Early-Diverging Mushroom-Forming Fungi Provides Insights into the Origins of Lignocellulose Decay Capabilities.</title>
        <authorList>
            <person name="Nagy L.G."/>
            <person name="Riley R."/>
            <person name="Tritt A."/>
            <person name="Adam C."/>
            <person name="Daum C."/>
            <person name="Floudas D."/>
            <person name="Sun H."/>
            <person name="Yadav J.S."/>
            <person name="Pangilinan J."/>
            <person name="Larsson K.H."/>
            <person name="Matsuura K."/>
            <person name="Barry K."/>
            <person name="Labutti K."/>
            <person name="Kuo R."/>
            <person name="Ohm R.A."/>
            <person name="Bhattacharya S.S."/>
            <person name="Shirouzu T."/>
            <person name="Yoshinaga Y."/>
            <person name="Martin F.M."/>
            <person name="Grigoriev I.V."/>
            <person name="Hibbett D.S."/>
        </authorList>
    </citation>
    <scope>NUCLEOTIDE SEQUENCE [LARGE SCALE GENOMIC DNA]</scope>
    <source>
        <strain evidence="1 2">CBS 109695</strain>
    </source>
</reference>
<dbReference type="OrthoDB" id="4791458at2759"/>
<dbReference type="Gene3D" id="2.60.270.20">
    <property type="entry name" value="Cytolysin/lectin"/>
    <property type="match status" value="1"/>
</dbReference>
<sequence>MSYKISLRCFQTNPNAFFHVVEQTCYTKCHWSKVDGEMILQMENSGTSGTIRLQSDTGENFVIVVGVHNYKRWCDIVTDVKNDTGASLNPEYYENGRRAEQREKQRSSFHLDNAKGRKCEVKFTQEDGKDLRANIIMG</sequence>
<organism evidence="1 2">
    <name type="scientific">Athelia psychrophila</name>
    <dbReference type="NCBI Taxonomy" id="1759441"/>
    <lineage>
        <taxon>Eukaryota</taxon>
        <taxon>Fungi</taxon>
        <taxon>Dikarya</taxon>
        <taxon>Basidiomycota</taxon>
        <taxon>Agaricomycotina</taxon>
        <taxon>Agaricomycetes</taxon>
        <taxon>Agaricomycetidae</taxon>
        <taxon>Atheliales</taxon>
        <taxon>Atheliaceae</taxon>
        <taxon>Athelia</taxon>
    </lineage>
</organism>
<evidence type="ECO:0000313" key="2">
    <source>
        <dbReference type="Proteomes" id="UP000076532"/>
    </source>
</evidence>
<dbReference type="InterPro" id="IPR015926">
    <property type="entry name" value="Cytolysin/lectin"/>
</dbReference>
<evidence type="ECO:0000313" key="1">
    <source>
        <dbReference type="EMBL" id="KZP10291.1"/>
    </source>
</evidence>
<dbReference type="InterPro" id="IPR009960">
    <property type="entry name" value="Fruit_body_lectin_fun"/>
</dbReference>
<dbReference type="SUPFAM" id="SSF63724">
    <property type="entry name" value="Cytolysin/lectin"/>
    <property type="match status" value="1"/>
</dbReference>
<protein>
    <submittedName>
        <fullName evidence="1">Lectin</fullName>
    </submittedName>
</protein>
<dbReference type="Proteomes" id="UP000076532">
    <property type="component" value="Unassembled WGS sequence"/>
</dbReference>
<name>A0A165Z749_9AGAM</name>
<accession>A0A165Z749</accession>
<proteinExistence type="predicted"/>
<gene>
    <name evidence="1" type="ORF">FIBSPDRAFT_872846</name>
</gene>
<dbReference type="AlphaFoldDB" id="A0A165Z749"/>